<feature type="coiled-coil region" evidence="1">
    <location>
        <begin position="146"/>
        <end position="173"/>
    </location>
</feature>
<accession>A0A915C3K9</accession>
<feature type="compositionally biased region" description="Polar residues" evidence="2">
    <location>
        <begin position="191"/>
        <end position="207"/>
    </location>
</feature>
<dbReference type="WBParaSite" id="PgR083X_g005_t02">
    <property type="protein sequence ID" value="PgR083X_g005_t02"/>
    <property type="gene ID" value="PgR083X_g005"/>
</dbReference>
<dbReference type="Proteomes" id="UP000887569">
    <property type="component" value="Unplaced"/>
</dbReference>
<evidence type="ECO:0000313" key="3">
    <source>
        <dbReference type="Proteomes" id="UP000887569"/>
    </source>
</evidence>
<dbReference type="AlphaFoldDB" id="A0A915C3K9"/>
<evidence type="ECO:0000256" key="2">
    <source>
        <dbReference type="SAM" id="MobiDB-lite"/>
    </source>
</evidence>
<proteinExistence type="predicted"/>
<keyword evidence="3" id="KW-1185">Reference proteome</keyword>
<organism evidence="3 4">
    <name type="scientific">Parascaris univalens</name>
    <name type="common">Nematode worm</name>
    <dbReference type="NCBI Taxonomy" id="6257"/>
    <lineage>
        <taxon>Eukaryota</taxon>
        <taxon>Metazoa</taxon>
        <taxon>Ecdysozoa</taxon>
        <taxon>Nematoda</taxon>
        <taxon>Chromadorea</taxon>
        <taxon>Rhabditida</taxon>
        <taxon>Spirurina</taxon>
        <taxon>Ascaridomorpha</taxon>
        <taxon>Ascaridoidea</taxon>
        <taxon>Ascarididae</taxon>
        <taxon>Parascaris</taxon>
    </lineage>
</organism>
<keyword evidence="1" id="KW-0175">Coiled coil</keyword>
<name>A0A915C3K9_PARUN</name>
<sequence length="421" mass="47669">MSSEPERAMETLLSHIYNAIAERRHSYLISLIYERILRLSGTSTLNRLQTEALLSLLHLPYKDIPDAVSCADLCKKVERNFYIKCGITTDKALGRYLKSSEKLAEDDEAKIDELKILATLNSLRRSAKCCVASLKLIREENLIRTVLRQDRTLRKLRNKLSETERKLDVLAAEYFAQRAFLPSENSECDSGCNTERSPSPNSSTSRGAINRKKAAYAMHEECACGEREARFAPADGARIEGRTMEELNRVALPSMSVCSPTTSVVLHDSDECRGDATSGPLSSLADKCTTHFTCCSVTLQKSNLPNNTERYERDALRSKLTFDALQPQYKQRVLAKPLCRRECVTIDVDVCRSGSMKAVCWTPKQKLSAMLYVQTPVSHRKSVHLQRLQLCTDVAFDDHIHLEYKRLKTKRIVEYKIPLLL</sequence>
<feature type="region of interest" description="Disordered" evidence="2">
    <location>
        <begin position="184"/>
        <end position="208"/>
    </location>
</feature>
<evidence type="ECO:0000256" key="1">
    <source>
        <dbReference type="SAM" id="Coils"/>
    </source>
</evidence>
<reference evidence="4" key="1">
    <citation type="submission" date="2022-11" db="UniProtKB">
        <authorList>
            <consortium name="WormBaseParasite"/>
        </authorList>
    </citation>
    <scope>IDENTIFICATION</scope>
</reference>
<evidence type="ECO:0000313" key="4">
    <source>
        <dbReference type="WBParaSite" id="PgR083X_g005_t02"/>
    </source>
</evidence>
<protein>
    <submittedName>
        <fullName evidence="4">Uncharacterized protein</fullName>
    </submittedName>
</protein>